<evidence type="ECO:0000256" key="1">
    <source>
        <dbReference type="ARBA" id="ARBA00004271"/>
    </source>
</evidence>
<evidence type="ECO:0000256" key="4">
    <source>
        <dbReference type="ARBA" id="ARBA00022525"/>
    </source>
</evidence>
<dbReference type="InterPro" id="IPR006045">
    <property type="entry name" value="Cupin_1"/>
</dbReference>
<reference evidence="16 17" key="2">
    <citation type="journal article" date="2017" name="Front. Plant Sci.">
        <title>Gene Classification and Mining of Molecular Markers Useful in Red Clover (Trifolium pratense) Breeding.</title>
        <authorList>
            <person name="Istvanek J."/>
            <person name="Dluhosova J."/>
            <person name="Dluhos P."/>
            <person name="Patkova L."/>
            <person name="Nedelnik J."/>
            <person name="Repkova J."/>
        </authorList>
    </citation>
    <scope>NUCLEOTIDE SEQUENCE [LARGE SCALE GENOMIC DNA]</scope>
    <source>
        <strain evidence="17">cv. Tatra</strain>
        <tissue evidence="16">Young leaves</tissue>
    </source>
</reference>
<keyword evidence="10 11" id="KW-0464">Manganese</keyword>
<dbReference type="EMBL" id="ASHM01010815">
    <property type="protein sequence ID" value="PNX92681.1"/>
    <property type="molecule type" value="Genomic_DNA"/>
</dbReference>
<dbReference type="SUPFAM" id="SSF51182">
    <property type="entry name" value="RmlC-like cupins"/>
    <property type="match status" value="1"/>
</dbReference>
<dbReference type="GO" id="GO:0048046">
    <property type="term" value="C:apoplast"/>
    <property type="evidence" value="ECO:0007669"/>
    <property type="project" value="UniProtKB-SubCell"/>
</dbReference>
<evidence type="ECO:0000256" key="12">
    <source>
        <dbReference type="PIRSR" id="PIRSR601929-2"/>
    </source>
</evidence>
<feature type="chain" id="PRO_5019617211" description="Germin-like protein" evidence="14">
    <location>
        <begin position="24"/>
        <end position="214"/>
    </location>
</feature>
<feature type="binding site" evidence="11">
    <location>
        <position position="116"/>
    </location>
    <ligand>
        <name>oxalate</name>
        <dbReference type="ChEBI" id="CHEBI:30623"/>
    </ligand>
</feature>
<keyword evidence="9" id="KW-0325">Glycoprotein</keyword>
<keyword evidence="3 14" id="KW-0052">Apoplast</keyword>
<feature type="binding site" evidence="12">
    <location>
        <position position="116"/>
    </location>
    <ligand>
        <name>Mn(2+)</name>
        <dbReference type="ChEBI" id="CHEBI:29035"/>
    </ligand>
</feature>
<feature type="binding site" evidence="11">
    <location>
        <position position="111"/>
    </location>
    <ligand>
        <name>oxalate</name>
        <dbReference type="ChEBI" id="CHEBI:30623"/>
    </ligand>
</feature>
<comment type="caution">
    <text evidence="16">The sequence shown here is derived from an EMBL/GenBank/DDBJ whole genome shotgun (WGS) entry which is preliminary data.</text>
</comment>
<evidence type="ECO:0000256" key="10">
    <source>
        <dbReference type="ARBA" id="ARBA00023211"/>
    </source>
</evidence>
<evidence type="ECO:0000259" key="15">
    <source>
        <dbReference type="SMART" id="SM00835"/>
    </source>
</evidence>
<feature type="signal peptide" evidence="14">
    <location>
        <begin position="1"/>
        <end position="23"/>
    </location>
</feature>
<dbReference type="Gene3D" id="2.60.120.10">
    <property type="entry name" value="Jelly Rolls"/>
    <property type="match status" value="1"/>
</dbReference>
<feature type="binding site" evidence="12">
    <location>
        <position position="154"/>
    </location>
    <ligand>
        <name>Mn(2+)</name>
        <dbReference type="ChEBI" id="CHEBI:29035"/>
    </ligand>
</feature>
<comment type="subcellular location">
    <subcellularLocation>
        <location evidence="1 14">Secreted</location>
        <location evidence="1 14">Extracellular space</location>
        <location evidence="1 14">Apoplast</location>
    </subcellularLocation>
</comment>
<dbReference type="InterPro" id="IPR011051">
    <property type="entry name" value="RmlC_Cupin_sf"/>
</dbReference>
<keyword evidence="5 11" id="KW-0479">Metal-binding</keyword>
<comment type="similarity">
    <text evidence="2 14">Belongs to the germin family.</text>
</comment>
<dbReference type="SMART" id="SM00835">
    <property type="entry name" value="Cupin_1"/>
    <property type="match status" value="1"/>
</dbReference>
<dbReference type="InterPro" id="IPR019780">
    <property type="entry name" value="Germin_Mn-BS"/>
</dbReference>
<name>A0A2K3MPE5_TRIPR</name>
<keyword evidence="8" id="KW-0675">Receptor</keyword>
<evidence type="ECO:0000256" key="3">
    <source>
        <dbReference type="ARBA" id="ARBA00022523"/>
    </source>
</evidence>
<organism evidence="16 17">
    <name type="scientific">Trifolium pratense</name>
    <name type="common">Red clover</name>
    <dbReference type="NCBI Taxonomy" id="57577"/>
    <lineage>
        <taxon>Eukaryota</taxon>
        <taxon>Viridiplantae</taxon>
        <taxon>Streptophyta</taxon>
        <taxon>Embryophyta</taxon>
        <taxon>Tracheophyta</taxon>
        <taxon>Spermatophyta</taxon>
        <taxon>Magnoliopsida</taxon>
        <taxon>eudicotyledons</taxon>
        <taxon>Gunneridae</taxon>
        <taxon>Pentapetalae</taxon>
        <taxon>rosids</taxon>
        <taxon>fabids</taxon>
        <taxon>Fabales</taxon>
        <taxon>Fabaceae</taxon>
        <taxon>Papilionoideae</taxon>
        <taxon>50 kb inversion clade</taxon>
        <taxon>NPAAA clade</taxon>
        <taxon>Hologalegina</taxon>
        <taxon>IRL clade</taxon>
        <taxon>Trifolieae</taxon>
        <taxon>Trifolium</taxon>
    </lineage>
</organism>
<dbReference type="Pfam" id="PF00190">
    <property type="entry name" value="Cupin_1"/>
    <property type="match status" value="1"/>
</dbReference>
<sequence length="214" mass="23081">MKMIHIILHLFVLLLSYTITSQSHTTSSVNDFCVANLSFPNTPLGYPCKSPLHVTVNDFVFSEFVAGNTKNPFNVGLTTASVNNLPGLNGLGISASRIDIGINGSVPMHFHPDATELFIIVQGRITAGFITPKKVYVKTLIPGDVIVFPKGLVHFQVNSGTGKAIAFAALTSSNPSMDVIDEVLFGNNLSTFMIEKTTLLDPSQIEELKAQFGL</sequence>
<dbReference type="Gramene" id="Tp57577_TGAC_v2_mRNA36832">
    <property type="protein sequence ID" value="Tp57577_TGAC_v2_mRNA36832"/>
    <property type="gene ID" value="Tp57577_TGAC_v2_gene35626"/>
</dbReference>
<dbReference type="InterPro" id="IPR014710">
    <property type="entry name" value="RmlC-like_jellyroll"/>
</dbReference>
<evidence type="ECO:0000256" key="11">
    <source>
        <dbReference type="PIRSR" id="PIRSR601929-1"/>
    </source>
</evidence>
<dbReference type="InterPro" id="IPR001929">
    <property type="entry name" value="Germin"/>
</dbReference>
<keyword evidence="7 13" id="KW-1015">Disulfide bond</keyword>
<dbReference type="PRINTS" id="PR00325">
    <property type="entry name" value="GERMIN"/>
</dbReference>
<dbReference type="OrthoDB" id="1921208at2759"/>
<dbReference type="Proteomes" id="UP000236291">
    <property type="component" value="Unassembled WGS sequence"/>
</dbReference>
<evidence type="ECO:0000256" key="8">
    <source>
        <dbReference type="ARBA" id="ARBA00023170"/>
    </source>
</evidence>
<reference evidence="16 17" key="1">
    <citation type="journal article" date="2014" name="Am. J. Bot.">
        <title>Genome assembly and annotation for red clover (Trifolium pratense; Fabaceae).</title>
        <authorList>
            <person name="Istvanek J."/>
            <person name="Jaros M."/>
            <person name="Krenek A."/>
            <person name="Repkova J."/>
        </authorList>
    </citation>
    <scope>NUCLEOTIDE SEQUENCE [LARGE SCALE GENOMIC DNA]</scope>
    <source>
        <strain evidence="17">cv. Tatra</strain>
        <tissue evidence="16">Young leaves</tissue>
    </source>
</reference>
<evidence type="ECO:0000256" key="6">
    <source>
        <dbReference type="ARBA" id="ARBA00022729"/>
    </source>
</evidence>
<evidence type="ECO:0000256" key="2">
    <source>
        <dbReference type="ARBA" id="ARBA00007456"/>
    </source>
</evidence>
<proteinExistence type="inferred from homology"/>
<evidence type="ECO:0000256" key="13">
    <source>
        <dbReference type="PIRSR" id="PIRSR601929-3"/>
    </source>
</evidence>
<dbReference type="AlphaFoldDB" id="A0A2K3MPE5"/>
<gene>
    <name evidence="16" type="ORF">L195_g015822</name>
</gene>
<dbReference type="CDD" id="cd02241">
    <property type="entry name" value="cupin_OxOx"/>
    <property type="match status" value="1"/>
</dbReference>
<keyword evidence="4 14" id="KW-0964">Secreted</keyword>
<dbReference type="STRING" id="57577.A0A2K3MPE5"/>
<evidence type="ECO:0000256" key="14">
    <source>
        <dbReference type="RuleBase" id="RU366015"/>
    </source>
</evidence>
<dbReference type="FunFam" id="2.60.120.10:FF:000047">
    <property type="entry name" value="Auxin-binding protein ABP19a"/>
    <property type="match status" value="1"/>
</dbReference>
<evidence type="ECO:0000256" key="5">
    <source>
        <dbReference type="ARBA" id="ARBA00022723"/>
    </source>
</evidence>
<dbReference type="GO" id="GO:0030145">
    <property type="term" value="F:manganese ion binding"/>
    <property type="evidence" value="ECO:0007669"/>
    <property type="project" value="UniProtKB-UniRule"/>
</dbReference>
<evidence type="ECO:0000256" key="7">
    <source>
        <dbReference type="ARBA" id="ARBA00023157"/>
    </source>
</evidence>
<evidence type="ECO:0000313" key="16">
    <source>
        <dbReference type="EMBL" id="PNX92681.1"/>
    </source>
</evidence>
<dbReference type="PANTHER" id="PTHR31238">
    <property type="entry name" value="GERMIN-LIKE PROTEIN SUBFAMILY 3 MEMBER 3"/>
    <property type="match status" value="1"/>
</dbReference>
<evidence type="ECO:0000256" key="9">
    <source>
        <dbReference type="ARBA" id="ARBA00023180"/>
    </source>
</evidence>
<feature type="disulfide bond" evidence="13">
    <location>
        <begin position="33"/>
        <end position="48"/>
    </location>
</feature>
<feature type="domain" description="Cupin type-1" evidence="15">
    <location>
        <begin position="61"/>
        <end position="206"/>
    </location>
</feature>
<keyword evidence="6 14" id="KW-0732">Signal</keyword>
<feature type="binding site" evidence="12">
    <location>
        <position position="111"/>
    </location>
    <ligand>
        <name>Mn(2+)</name>
        <dbReference type="ChEBI" id="CHEBI:29035"/>
    </ligand>
</feature>
<feature type="binding site" evidence="12">
    <location>
        <position position="109"/>
    </location>
    <ligand>
        <name>Mn(2+)</name>
        <dbReference type="ChEBI" id="CHEBI:29035"/>
    </ligand>
</feature>
<accession>A0A2K3MPE5</accession>
<dbReference type="PROSITE" id="PS00725">
    <property type="entry name" value="GERMIN"/>
    <property type="match status" value="1"/>
</dbReference>
<protein>
    <recommendedName>
        <fullName evidence="14">Germin-like protein</fullName>
    </recommendedName>
</protein>
<evidence type="ECO:0000313" key="17">
    <source>
        <dbReference type="Proteomes" id="UP000236291"/>
    </source>
</evidence>